<sequence length="172" mass="19601">MPSIKLTYFNGPGRAELIRLIFAQGGVDFTDERIEGKDWPELKSCLAGKTSLEQALADEIVDFLQADLQEKMIKFLFVEKDEDKKAELKKKFVEEEAPKGLGFLEKRLEQAGGEYFTGSLTYADIGFYRFVKFTENILNGEEMATQFPKLAALYDRVANLPNIKKYAEEHKS</sequence>
<dbReference type="SUPFAM" id="SSF52833">
    <property type="entry name" value="Thioredoxin-like"/>
    <property type="match status" value="1"/>
</dbReference>
<evidence type="ECO:0000256" key="3">
    <source>
        <dbReference type="ARBA" id="ARBA00047960"/>
    </source>
</evidence>
<organism evidence="6 7">
    <name type="scientific">Trichoplax adhaerens</name>
    <name type="common">Trichoplax reptans</name>
    <dbReference type="NCBI Taxonomy" id="10228"/>
    <lineage>
        <taxon>Eukaryota</taxon>
        <taxon>Metazoa</taxon>
        <taxon>Placozoa</taxon>
        <taxon>Uniplacotomia</taxon>
        <taxon>Trichoplacea</taxon>
        <taxon>Trichoplacidae</taxon>
        <taxon>Trichoplax</taxon>
    </lineage>
</organism>
<dbReference type="PROSITE" id="PS50405">
    <property type="entry name" value="GST_CTER"/>
    <property type="match status" value="1"/>
</dbReference>
<dbReference type="PROSITE" id="PS50404">
    <property type="entry name" value="GST_NTER"/>
    <property type="match status" value="1"/>
</dbReference>
<dbReference type="PANTHER" id="PTHR11571:SF224">
    <property type="entry name" value="HEMATOPOIETIC PROSTAGLANDIN D SYNTHASE"/>
    <property type="match status" value="1"/>
</dbReference>
<dbReference type="InterPro" id="IPR004045">
    <property type="entry name" value="Glutathione_S-Trfase_N"/>
</dbReference>
<dbReference type="eggNOG" id="KOG1695">
    <property type="taxonomic scope" value="Eukaryota"/>
</dbReference>
<keyword evidence="7" id="KW-1185">Reference proteome</keyword>
<dbReference type="OMA" id="DIGFYRF"/>
<evidence type="ECO:0000256" key="1">
    <source>
        <dbReference type="ARBA" id="ARBA00012452"/>
    </source>
</evidence>
<dbReference type="CTD" id="6757473"/>
<reference evidence="6 7" key="1">
    <citation type="journal article" date="2008" name="Nature">
        <title>The Trichoplax genome and the nature of placozoans.</title>
        <authorList>
            <person name="Srivastava M."/>
            <person name="Begovic E."/>
            <person name="Chapman J."/>
            <person name="Putnam N.H."/>
            <person name="Hellsten U."/>
            <person name="Kawashima T."/>
            <person name="Kuo A."/>
            <person name="Mitros T."/>
            <person name="Salamov A."/>
            <person name="Carpenter M.L."/>
            <person name="Signorovitch A.Y."/>
            <person name="Moreno M.A."/>
            <person name="Kamm K."/>
            <person name="Grimwood J."/>
            <person name="Schmutz J."/>
            <person name="Shapiro H."/>
            <person name="Grigoriev I.V."/>
            <person name="Buss L.W."/>
            <person name="Schierwater B."/>
            <person name="Dellaporta S.L."/>
            <person name="Rokhsar D.S."/>
        </authorList>
    </citation>
    <scope>NUCLEOTIDE SEQUENCE [LARGE SCALE GENOMIC DNA]</scope>
    <source>
        <strain evidence="6 7">Grell-BS-1999</strain>
    </source>
</reference>
<evidence type="ECO:0000313" key="7">
    <source>
        <dbReference type="Proteomes" id="UP000009022"/>
    </source>
</evidence>
<dbReference type="Gene3D" id="1.20.1050.130">
    <property type="match status" value="1"/>
</dbReference>
<dbReference type="KEGG" id="tad:TRIADDRAFT_30702"/>
<name>B3S7H9_TRIAD</name>
<dbReference type="InterPro" id="IPR036282">
    <property type="entry name" value="Glutathione-S-Trfase_C_sf"/>
</dbReference>
<dbReference type="EMBL" id="DS985254">
    <property type="protein sequence ID" value="EDV21293.1"/>
    <property type="molecule type" value="Genomic_DNA"/>
</dbReference>
<feature type="domain" description="GST N-terminal" evidence="4">
    <location>
        <begin position="2"/>
        <end position="86"/>
    </location>
</feature>
<dbReference type="InterPro" id="IPR036249">
    <property type="entry name" value="Thioredoxin-like_sf"/>
</dbReference>
<evidence type="ECO:0000313" key="6">
    <source>
        <dbReference type="EMBL" id="EDV21293.1"/>
    </source>
</evidence>
<dbReference type="HOGENOM" id="CLU_039475_1_0_1"/>
<dbReference type="OrthoDB" id="414243at2759"/>
<dbReference type="EC" id="2.5.1.18" evidence="1"/>
<dbReference type="PhylomeDB" id="B3S7H9"/>
<accession>B3S7H9</accession>
<dbReference type="AlphaFoldDB" id="B3S7H9"/>
<dbReference type="RefSeq" id="XP_002116260.1">
    <property type="nucleotide sequence ID" value="XM_002116224.1"/>
</dbReference>
<dbReference type="STRING" id="10228.B3S7H9"/>
<proteinExistence type="predicted"/>
<dbReference type="CDD" id="cd03192">
    <property type="entry name" value="GST_C_Sigma_like"/>
    <property type="match status" value="1"/>
</dbReference>
<gene>
    <name evidence="6" type="ORF">TRIADDRAFT_30702</name>
</gene>
<dbReference type="Proteomes" id="UP000009022">
    <property type="component" value="Unassembled WGS sequence"/>
</dbReference>
<dbReference type="FunFam" id="1.20.1050.130:FF:000019">
    <property type="entry name" value="Uncharacterized protein"/>
    <property type="match status" value="1"/>
</dbReference>
<dbReference type="InterPro" id="IPR050213">
    <property type="entry name" value="GST_superfamily"/>
</dbReference>
<dbReference type="Pfam" id="PF14497">
    <property type="entry name" value="GST_C_3"/>
    <property type="match status" value="1"/>
</dbReference>
<dbReference type="PANTHER" id="PTHR11571">
    <property type="entry name" value="GLUTATHIONE S-TRANSFERASE"/>
    <property type="match status" value="1"/>
</dbReference>
<evidence type="ECO:0000256" key="2">
    <source>
        <dbReference type="ARBA" id="ARBA00022679"/>
    </source>
</evidence>
<keyword evidence="2" id="KW-0808">Transferase</keyword>
<dbReference type="GO" id="GO:0004364">
    <property type="term" value="F:glutathione transferase activity"/>
    <property type="evidence" value="ECO:0000318"/>
    <property type="project" value="GO_Central"/>
</dbReference>
<evidence type="ECO:0000259" key="5">
    <source>
        <dbReference type="PROSITE" id="PS50405"/>
    </source>
</evidence>
<dbReference type="InterPro" id="IPR004046">
    <property type="entry name" value="GST_C"/>
</dbReference>
<dbReference type="GO" id="GO:0006749">
    <property type="term" value="P:glutathione metabolic process"/>
    <property type="evidence" value="ECO:0000318"/>
    <property type="project" value="GO_Central"/>
</dbReference>
<comment type="catalytic activity">
    <reaction evidence="3">
        <text>RX + glutathione = an S-substituted glutathione + a halide anion + H(+)</text>
        <dbReference type="Rhea" id="RHEA:16437"/>
        <dbReference type="ChEBI" id="CHEBI:15378"/>
        <dbReference type="ChEBI" id="CHEBI:16042"/>
        <dbReference type="ChEBI" id="CHEBI:17792"/>
        <dbReference type="ChEBI" id="CHEBI:57925"/>
        <dbReference type="ChEBI" id="CHEBI:90779"/>
        <dbReference type="EC" id="2.5.1.18"/>
    </reaction>
</comment>
<dbReference type="CDD" id="cd03039">
    <property type="entry name" value="GST_N_Sigma_like"/>
    <property type="match status" value="1"/>
</dbReference>
<feature type="domain" description="GST C-terminal" evidence="5">
    <location>
        <begin position="50"/>
        <end position="172"/>
    </location>
</feature>
<dbReference type="Gene3D" id="1.20.1050.10">
    <property type="match status" value="1"/>
</dbReference>
<dbReference type="InParanoid" id="B3S7H9"/>
<dbReference type="GeneID" id="6757473"/>
<dbReference type="FunFam" id="1.20.1050.10:FF:000030">
    <property type="entry name" value="Glutathione S-transferase S1"/>
    <property type="match status" value="1"/>
</dbReference>
<protein>
    <recommendedName>
        <fullName evidence="1">glutathione transferase</fullName>
        <ecNumber evidence="1">2.5.1.18</ecNumber>
    </recommendedName>
</protein>
<dbReference type="InterPro" id="IPR010987">
    <property type="entry name" value="Glutathione-S-Trfase_C-like"/>
</dbReference>
<evidence type="ECO:0000259" key="4">
    <source>
        <dbReference type="PROSITE" id="PS50404"/>
    </source>
</evidence>
<dbReference type="SUPFAM" id="SSF47616">
    <property type="entry name" value="GST C-terminal domain-like"/>
    <property type="match status" value="1"/>
</dbReference>